<organism evidence="2 3">
    <name type="scientific">Curvularia clavata</name>
    <dbReference type="NCBI Taxonomy" id="95742"/>
    <lineage>
        <taxon>Eukaryota</taxon>
        <taxon>Fungi</taxon>
        <taxon>Dikarya</taxon>
        <taxon>Ascomycota</taxon>
        <taxon>Pezizomycotina</taxon>
        <taxon>Dothideomycetes</taxon>
        <taxon>Pleosporomycetidae</taxon>
        <taxon>Pleosporales</taxon>
        <taxon>Pleosporineae</taxon>
        <taxon>Pleosporaceae</taxon>
        <taxon>Curvularia</taxon>
    </lineage>
</organism>
<gene>
    <name evidence="2" type="ORF">yc1106_07988</name>
</gene>
<reference evidence="2" key="1">
    <citation type="submission" date="2021-12" db="EMBL/GenBank/DDBJ databases">
        <title>Curvularia clavata genome.</title>
        <authorList>
            <person name="Cao Y."/>
        </authorList>
    </citation>
    <scope>NUCLEOTIDE SEQUENCE</scope>
    <source>
        <strain evidence="2">Yc1106</strain>
    </source>
</reference>
<feature type="compositionally biased region" description="Basic and acidic residues" evidence="1">
    <location>
        <begin position="568"/>
        <end position="588"/>
    </location>
</feature>
<evidence type="ECO:0000256" key="1">
    <source>
        <dbReference type="SAM" id="MobiDB-lite"/>
    </source>
</evidence>
<dbReference type="Proteomes" id="UP001056012">
    <property type="component" value="Chromosome 6"/>
</dbReference>
<feature type="compositionally biased region" description="Low complexity" evidence="1">
    <location>
        <begin position="605"/>
        <end position="623"/>
    </location>
</feature>
<dbReference type="AlphaFoldDB" id="A0A9Q8ZDM4"/>
<dbReference type="OrthoDB" id="3485856at2759"/>
<evidence type="ECO:0000313" key="3">
    <source>
        <dbReference type="Proteomes" id="UP001056012"/>
    </source>
</evidence>
<name>A0A9Q8ZDM4_CURCL</name>
<dbReference type="VEuPathDB" id="FungiDB:yc1106_07988"/>
<sequence>MSQPTYQELFSGADRVIAILKAIHEGKYDYKDPEVTVQFEEGEYDYLEETIKKDGEISGFVRDNICLDYDEESHTIVVQMPVDNICEEFNRRVVDAINLQLQAIRSGSGKKANFARRVLPRRSIGFKLHNNTSVHCPDATFRHNADKYPSVVIELANLQKRKNLARLYSREATLYIYQPEIFNTPNGRKLRAVGKVVDEAFRDDDGNSVDHLGIQLYLSDFAALSTVKKELHDEGVEISISGQQLCEILNEAEHILNNIKIPQSVTGGPLTHPSGEKAFLHAHRVFELFNSIRNGTNTNEDPEIKIQLSKKEYAHLQERLEQNPTFCNYVQEKIPYYYDEKTRAVIVRMPSRIHECFLWKFDNHVQTQLASICSEHRKQANFAQRVDAWGSAMIEFEGSEVNYEPDISFGHDLAKFPGVIIEIGYSQNKKSLDRRAEDYLIDSEASIRAVICVKLPYQHEQSRNATCEATFTVWRPREFHTAEGPRLRAVAEVEDEVFRDQEGELVENRGIRLRLSDFTYEDLASEVLGDEDKEICISGMKLGEYLEMAECGVRGGTQGRHHLNPGTKGEKRSPSPEDQIHPIDEARYVAEMANEAARASDRDSNYGAGSSSGSPSGSSVELSAIQVRQA</sequence>
<proteinExistence type="predicted"/>
<feature type="region of interest" description="Disordered" evidence="1">
    <location>
        <begin position="556"/>
        <end position="630"/>
    </location>
</feature>
<accession>A0A9Q8ZDM4</accession>
<protein>
    <submittedName>
        <fullName evidence="2">Uncharacterized protein</fullName>
    </submittedName>
</protein>
<evidence type="ECO:0000313" key="2">
    <source>
        <dbReference type="EMBL" id="USP80714.1"/>
    </source>
</evidence>
<dbReference type="EMBL" id="CP089279">
    <property type="protein sequence ID" value="USP80714.1"/>
    <property type="molecule type" value="Genomic_DNA"/>
</dbReference>
<keyword evidence="3" id="KW-1185">Reference proteome</keyword>